<evidence type="ECO:0000313" key="6">
    <source>
        <dbReference type="EMBL" id="EFG46807.1"/>
    </source>
</evidence>
<evidence type="ECO:0000256" key="2">
    <source>
        <dbReference type="ARBA" id="ARBA00006484"/>
    </source>
</evidence>
<comment type="caution">
    <text evidence="6">The sequence shown here is derived from an EMBL/GenBank/DDBJ whole genome shotgun (WGS) entry which is preliminary data.</text>
</comment>
<dbReference type="InterPro" id="IPR020904">
    <property type="entry name" value="Sc_DH/Rdtase_CS"/>
</dbReference>
<keyword evidence="4" id="KW-0560">Oxidoreductase</keyword>
<dbReference type="EMBL" id="ADNU01000053">
    <property type="protein sequence ID" value="EFG46807.1"/>
    <property type="molecule type" value="Genomic_DNA"/>
</dbReference>
<keyword evidence="3" id="KW-0521">NADP</keyword>
<evidence type="ECO:0000256" key="1">
    <source>
        <dbReference type="ARBA" id="ARBA00004275"/>
    </source>
</evidence>
<dbReference type="Proteomes" id="UP000005714">
    <property type="component" value="Unassembled WGS sequence"/>
</dbReference>
<dbReference type="SUPFAM" id="SSF51735">
    <property type="entry name" value="NAD(P)-binding Rossmann-fold domains"/>
    <property type="match status" value="1"/>
</dbReference>
<dbReference type="Gene3D" id="3.40.50.720">
    <property type="entry name" value="NAD(P)-binding Rossmann-like Domain"/>
    <property type="match status" value="1"/>
</dbReference>
<dbReference type="GO" id="GO:0016491">
    <property type="term" value="F:oxidoreductase activity"/>
    <property type="evidence" value="ECO:0007669"/>
    <property type="project" value="UniProtKB-KW"/>
</dbReference>
<dbReference type="PANTHER" id="PTHR42808">
    <property type="entry name" value="HYDROXYSTEROID DEHYDROGENASE-LIKE PROTEIN 2"/>
    <property type="match status" value="1"/>
</dbReference>
<comment type="similarity">
    <text evidence="2">Belongs to the short-chain dehydrogenases/reductases (SDR) family.</text>
</comment>
<dbReference type="PANTHER" id="PTHR42808:SF3">
    <property type="entry name" value="HYDROXYSTEROID DEHYDROGENASE-LIKE PROTEIN 2"/>
    <property type="match status" value="1"/>
</dbReference>
<dbReference type="AlphaFoldDB" id="D4YPS2"/>
<dbReference type="STRING" id="585530.HMPREF0183_1932"/>
<dbReference type="PROSITE" id="PS00061">
    <property type="entry name" value="ADH_SHORT"/>
    <property type="match status" value="1"/>
</dbReference>
<sequence>MSGGSRGIGLAIAKRAAQDGAQVSLLAKTDTPDPRIPGTIHTAVQEIEEAGGTAHPYVGDVRDIDRVQDVVKECAEAMDGIDIVVNNASAIDLRGFSEVPNKRWALMKDINIGGTLNLISSALPTLLESSSPRVLTLSPPINLNPTWLGAHAPYTVSKYGMSILALGLAEEQRANPDFSSFCLWPRTLIATAAVANIVGGEEGMRAARLPQIMADAAYSLLTRPAADTSGRAFIDEEVLREDGVTDLSEYAAVPGTPDDQLETDLFLD</sequence>
<keyword evidence="7" id="KW-1185">Reference proteome</keyword>
<evidence type="ECO:0000256" key="4">
    <source>
        <dbReference type="ARBA" id="ARBA00023002"/>
    </source>
</evidence>
<organism evidence="6 7">
    <name type="scientific">Brevibacterium mcbrellneri ATCC 49030</name>
    <dbReference type="NCBI Taxonomy" id="585530"/>
    <lineage>
        <taxon>Bacteria</taxon>
        <taxon>Bacillati</taxon>
        <taxon>Actinomycetota</taxon>
        <taxon>Actinomycetes</taxon>
        <taxon>Micrococcales</taxon>
        <taxon>Brevibacteriaceae</taxon>
        <taxon>Brevibacterium</taxon>
    </lineage>
</organism>
<evidence type="ECO:0000256" key="5">
    <source>
        <dbReference type="ARBA" id="ARBA00023140"/>
    </source>
</evidence>
<evidence type="ECO:0000313" key="7">
    <source>
        <dbReference type="Proteomes" id="UP000005714"/>
    </source>
</evidence>
<dbReference type="InterPro" id="IPR002347">
    <property type="entry name" value="SDR_fam"/>
</dbReference>
<name>D4YPS2_9MICO</name>
<dbReference type="OrthoDB" id="9810935at2"/>
<dbReference type="eggNOG" id="COG1028">
    <property type="taxonomic scope" value="Bacteria"/>
</dbReference>
<dbReference type="Pfam" id="PF00106">
    <property type="entry name" value="adh_short"/>
    <property type="match status" value="1"/>
</dbReference>
<dbReference type="InterPro" id="IPR051935">
    <property type="entry name" value="HSDL2"/>
</dbReference>
<dbReference type="FunFam" id="3.40.50.720:FF:000301">
    <property type="entry name" value="Hydroxysteroid dehydrogenase like 2"/>
    <property type="match status" value="1"/>
</dbReference>
<proteinExistence type="inferred from homology"/>
<dbReference type="InterPro" id="IPR036291">
    <property type="entry name" value="NAD(P)-bd_dom_sf"/>
</dbReference>
<gene>
    <name evidence="6" type="ORF">HMPREF0183_1932</name>
</gene>
<keyword evidence="5" id="KW-0576">Peroxisome</keyword>
<evidence type="ECO:0000256" key="3">
    <source>
        <dbReference type="ARBA" id="ARBA00022857"/>
    </source>
</evidence>
<comment type="subcellular location">
    <subcellularLocation>
        <location evidence="1">Peroxisome</location>
    </subcellularLocation>
</comment>
<accession>D4YPS2</accession>
<reference evidence="6 7" key="1">
    <citation type="submission" date="2010-04" db="EMBL/GenBank/DDBJ databases">
        <authorList>
            <person name="Qin X."/>
            <person name="Bachman B."/>
            <person name="Battles P."/>
            <person name="Bell A."/>
            <person name="Bess C."/>
            <person name="Bickham C."/>
            <person name="Chaboub L."/>
            <person name="Chen D."/>
            <person name="Coyle M."/>
            <person name="Deiros D.R."/>
            <person name="Dinh H."/>
            <person name="Forbes L."/>
            <person name="Fowler G."/>
            <person name="Francisco L."/>
            <person name="Fu Q."/>
            <person name="Gubbala S."/>
            <person name="Hale W."/>
            <person name="Han Y."/>
            <person name="Hemphill L."/>
            <person name="Highlander S.K."/>
            <person name="Hirani K."/>
            <person name="Hogues M."/>
            <person name="Jackson L."/>
            <person name="Jakkamsetti A."/>
            <person name="Javaid M."/>
            <person name="Jiang H."/>
            <person name="Korchina V."/>
            <person name="Kovar C."/>
            <person name="Lara F."/>
            <person name="Lee S."/>
            <person name="Mata R."/>
            <person name="Mathew T."/>
            <person name="Moen C."/>
            <person name="Morales K."/>
            <person name="Munidasa M."/>
            <person name="Nazareth L."/>
            <person name="Ngo R."/>
            <person name="Nguyen L."/>
            <person name="Okwuonu G."/>
            <person name="Ongeri F."/>
            <person name="Patil S."/>
            <person name="Petrosino J."/>
            <person name="Pham C."/>
            <person name="Pham P."/>
            <person name="Pu L.-L."/>
            <person name="Puazo M."/>
            <person name="Raj R."/>
            <person name="Reid J."/>
            <person name="Rouhana J."/>
            <person name="Saada N."/>
            <person name="Shang Y."/>
            <person name="Simmons D."/>
            <person name="Thornton R."/>
            <person name="Warren J."/>
            <person name="Weissenberger G."/>
            <person name="Zhang J."/>
            <person name="Zhang L."/>
            <person name="Zhou C."/>
            <person name="Zhu D."/>
            <person name="Muzny D."/>
            <person name="Worley K."/>
            <person name="Gibbs R."/>
        </authorList>
    </citation>
    <scope>NUCLEOTIDE SEQUENCE [LARGE SCALE GENOMIC DNA]</scope>
    <source>
        <strain evidence="6 7">ATCC 49030</strain>
    </source>
</reference>
<dbReference type="NCBIfam" id="NF006133">
    <property type="entry name" value="PRK08278.1"/>
    <property type="match status" value="1"/>
</dbReference>
<protein>
    <submittedName>
        <fullName evidence="6">Oxidoreductase, short chain dehydrogenase/reductase family protein</fullName>
    </submittedName>
</protein>